<evidence type="ECO:0000313" key="1">
    <source>
        <dbReference type="EMBL" id="TFK95221.1"/>
    </source>
</evidence>
<dbReference type="AlphaFoldDB" id="A0A5C3Q072"/>
<proteinExistence type="predicted"/>
<reference evidence="1 2" key="1">
    <citation type="journal article" date="2019" name="Nat. Ecol. Evol.">
        <title>Megaphylogeny resolves global patterns of mushroom evolution.</title>
        <authorList>
            <person name="Varga T."/>
            <person name="Krizsan K."/>
            <person name="Foldi C."/>
            <person name="Dima B."/>
            <person name="Sanchez-Garcia M."/>
            <person name="Sanchez-Ramirez S."/>
            <person name="Szollosi G.J."/>
            <person name="Szarkandi J.G."/>
            <person name="Papp V."/>
            <person name="Albert L."/>
            <person name="Andreopoulos W."/>
            <person name="Angelini C."/>
            <person name="Antonin V."/>
            <person name="Barry K.W."/>
            <person name="Bougher N.L."/>
            <person name="Buchanan P."/>
            <person name="Buyck B."/>
            <person name="Bense V."/>
            <person name="Catcheside P."/>
            <person name="Chovatia M."/>
            <person name="Cooper J."/>
            <person name="Damon W."/>
            <person name="Desjardin D."/>
            <person name="Finy P."/>
            <person name="Geml J."/>
            <person name="Haridas S."/>
            <person name="Hughes K."/>
            <person name="Justo A."/>
            <person name="Karasinski D."/>
            <person name="Kautmanova I."/>
            <person name="Kiss B."/>
            <person name="Kocsube S."/>
            <person name="Kotiranta H."/>
            <person name="LaButti K.M."/>
            <person name="Lechner B.E."/>
            <person name="Liimatainen K."/>
            <person name="Lipzen A."/>
            <person name="Lukacs Z."/>
            <person name="Mihaltcheva S."/>
            <person name="Morgado L.N."/>
            <person name="Niskanen T."/>
            <person name="Noordeloos M.E."/>
            <person name="Ohm R.A."/>
            <person name="Ortiz-Santana B."/>
            <person name="Ovrebo C."/>
            <person name="Racz N."/>
            <person name="Riley R."/>
            <person name="Savchenko A."/>
            <person name="Shiryaev A."/>
            <person name="Soop K."/>
            <person name="Spirin V."/>
            <person name="Szebenyi C."/>
            <person name="Tomsovsky M."/>
            <person name="Tulloss R.E."/>
            <person name="Uehling J."/>
            <person name="Grigoriev I.V."/>
            <person name="Vagvolgyi C."/>
            <person name="Papp T."/>
            <person name="Martin F.M."/>
            <person name="Miettinen O."/>
            <person name="Hibbett D.S."/>
            <person name="Nagy L.G."/>
        </authorList>
    </citation>
    <scope>NUCLEOTIDE SEQUENCE [LARGE SCALE GENOMIC DNA]</scope>
    <source>
        <strain evidence="1 2">CBS 309.79</strain>
    </source>
</reference>
<accession>A0A5C3Q072</accession>
<gene>
    <name evidence="1" type="ORF">BDV98DRAFT_422399</name>
</gene>
<dbReference type="Proteomes" id="UP000305067">
    <property type="component" value="Unassembled WGS sequence"/>
</dbReference>
<name>A0A5C3Q072_9AGAR</name>
<organism evidence="1 2">
    <name type="scientific">Pterulicium gracile</name>
    <dbReference type="NCBI Taxonomy" id="1884261"/>
    <lineage>
        <taxon>Eukaryota</taxon>
        <taxon>Fungi</taxon>
        <taxon>Dikarya</taxon>
        <taxon>Basidiomycota</taxon>
        <taxon>Agaricomycotina</taxon>
        <taxon>Agaricomycetes</taxon>
        <taxon>Agaricomycetidae</taxon>
        <taxon>Agaricales</taxon>
        <taxon>Pleurotineae</taxon>
        <taxon>Pterulaceae</taxon>
        <taxon>Pterulicium</taxon>
    </lineage>
</organism>
<protein>
    <submittedName>
        <fullName evidence="1">Uncharacterized protein</fullName>
    </submittedName>
</protein>
<keyword evidence="2" id="KW-1185">Reference proteome</keyword>
<evidence type="ECO:0000313" key="2">
    <source>
        <dbReference type="Proteomes" id="UP000305067"/>
    </source>
</evidence>
<dbReference type="EMBL" id="ML178901">
    <property type="protein sequence ID" value="TFK95221.1"/>
    <property type="molecule type" value="Genomic_DNA"/>
</dbReference>
<sequence>MYLFPSCIGRLPCPILISRRFSTTLSNATFSLRSVYLSFPHAFSLRLMPFHLMPPCLNIVLYTTRPGLILQVCTKGFILCYSLAHSTVIYYIQVLHTCTSST</sequence>